<accession>A0A560KYT6</accession>
<evidence type="ECO:0000256" key="1">
    <source>
        <dbReference type="ARBA" id="ARBA00022741"/>
    </source>
</evidence>
<organism evidence="8 9">
    <name type="scientific">Bradyrhizobium macuxiense</name>
    <dbReference type="NCBI Taxonomy" id="1755647"/>
    <lineage>
        <taxon>Bacteria</taxon>
        <taxon>Pseudomonadati</taxon>
        <taxon>Pseudomonadota</taxon>
        <taxon>Alphaproteobacteria</taxon>
        <taxon>Hyphomicrobiales</taxon>
        <taxon>Nitrobacteraceae</taxon>
        <taxon>Bradyrhizobium</taxon>
    </lineage>
</organism>
<dbReference type="InterPro" id="IPR011629">
    <property type="entry name" value="CobW-like_C"/>
</dbReference>
<dbReference type="SMART" id="SM00833">
    <property type="entry name" value="CobW_C"/>
    <property type="match status" value="1"/>
</dbReference>
<protein>
    <submittedName>
        <fullName evidence="8">G3E family GTPase</fullName>
    </submittedName>
</protein>
<dbReference type="GO" id="GO:0016787">
    <property type="term" value="F:hydrolase activity"/>
    <property type="evidence" value="ECO:0007669"/>
    <property type="project" value="UniProtKB-KW"/>
</dbReference>
<evidence type="ECO:0000313" key="9">
    <source>
        <dbReference type="Proteomes" id="UP000321304"/>
    </source>
</evidence>
<keyword evidence="2" id="KW-0378">Hydrolase</keyword>
<dbReference type="SUPFAM" id="SSF90002">
    <property type="entry name" value="Hypothetical protein YjiA, C-terminal domain"/>
    <property type="match status" value="1"/>
</dbReference>
<evidence type="ECO:0000256" key="6">
    <source>
        <dbReference type="ARBA" id="ARBA00049117"/>
    </source>
</evidence>
<proteinExistence type="inferred from homology"/>
<dbReference type="InterPro" id="IPR003495">
    <property type="entry name" value="CobW/HypB/UreG_nucleotide-bd"/>
</dbReference>
<keyword evidence="9" id="KW-1185">Reference proteome</keyword>
<comment type="similarity">
    <text evidence="4">Belongs to the SIMIBI class G3E GTPase family. ZNG1 subfamily.</text>
</comment>
<sequence length="362" mass="39153">MAAADQIPVTVLTGFLGSGKTTVLNHLLRQKELNGVVAIINEFGEVALDHLLVESSEDRLALLDNGCICCSVREDLIETLADLAARRAAGTIPPFHRVLVETTGLADPVPVLHTLMTAPDVVGRYRIDGVVATVDAVNGAHTLAAHDEAVRQVAVADRLLVTKIDLAADDELSRLDAQLAAINPVAARHRVGNGMVDPTKVLDAGLFDPSARSADVVRWFDRAAQAANAPHDHAEHDCHGEACDHHSHHAHDTDVSSYSLIIDEPIQRDAFARWLDYVAALRGEDLLRFKAIVHVAEQPDTPIVVHGVQHVFHPPITLAGWPSADRRSRLVFIVRGIPRQIVENTLCKFAAVSRAAIQRSAA</sequence>
<feature type="domain" description="CobW C-terminal" evidence="7">
    <location>
        <begin position="255"/>
        <end position="350"/>
    </location>
</feature>
<evidence type="ECO:0000313" key="8">
    <source>
        <dbReference type="EMBL" id="TWB88418.1"/>
    </source>
</evidence>
<dbReference type="EMBL" id="VITY01000018">
    <property type="protein sequence ID" value="TWB88418.1"/>
    <property type="molecule type" value="Genomic_DNA"/>
</dbReference>
<dbReference type="Gene3D" id="3.40.50.300">
    <property type="entry name" value="P-loop containing nucleotide triphosphate hydrolases"/>
    <property type="match status" value="1"/>
</dbReference>
<dbReference type="InterPro" id="IPR027417">
    <property type="entry name" value="P-loop_NTPase"/>
</dbReference>
<dbReference type="PANTHER" id="PTHR13748:SF62">
    <property type="entry name" value="COBW DOMAIN-CONTAINING PROTEIN"/>
    <property type="match status" value="1"/>
</dbReference>
<gene>
    <name evidence="8" type="ORF">FBZ93_11898</name>
</gene>
<dbReference type="InterPro" id="IPR036627">
    <property type="entry name" value="CobW-likC_sf"/>
</dbReference>
<keyword evidence="3" id="KW-0143">Chaperone</keyword>
<comment type="caution">
    <text evidence="8">The sequence shown here is derived from an EMBL/GenBank/DDBJ whole genome shotgun (WGS) entry which is preliminary data.</text>
</comment>
<evidence type="ECO:0000259" key="7">
    <source>
        <dbReference type="SMART" id="SM00833"/>
    </source>
</evidence>
<evidence type="ECO:0000256" key="2">
    <source>
        <dbReference type="ARBA" id="ARBA00022801"/>
    </source>
</evidence>
<comment type="catalytic activity">
    <reaction evidence="6">
        <text>GTP + H2O = GDP + phosphate + H(+)</text>
        <dbReference type="Rhea" id="RHEA:19669"/>
        <dbReference type="ChEBI" id="CHEBI:15377"/>
        <dbReference type="ChEBI" id="CHEBI:15378"/>
        <dbReference type="ChEBI" id="CHEBI:37565"/>
        <dbReference type="ChEBI" id="CHEBI:43474"/>
        <dbReference type="ChEBI" id="CHEBI:58189"/>
    </reaction>
    <physiologicalReaction direction="left-to-right" evidence="6">
        <dbReference type="Rhea" id="RHEA:19670"/>
    </physiologicalReaction>
</comment>
<keyword evidence="1" id="KW-0547">Nucleotide-binding</keyword>
<dbReference type="PANTHER" id="PTHR13748">
    <property type="entry name" value="COBW-RELATED"/>
    <property type="match status" value="1"/>
</dbReference>
<name>A0A560KYT6_9BRAD</name>
<dbReference type="STRING" id="1755647.AS156_34190"/>
<dbReference type="SUPFAM" id="SSF52540">
    <property type="entry name" value="P-loop containing nucleoside triphosphate hydrolases"/>
    <property type="match status" value="1"/>
</dbReference>
<evidence type="ECO:0000256" key="4">
    <source>
        <dbReference type="ARBA" id="ARBA00034320"/>
    </source>
</evidence>
<dbReference type="OrthoDB" id="9808822at2"/>
<dbReference type="AlphaFoldDB" id="A0A560KYT6"/>
<evidence type="ECO:0000256" key="5">
    <source>
        <dbReference type="ARBA" id="ARBA00045658"/>
    </source>
</evidence>
<dbReference type="CDD" id="cd03112">
    <property type="entry name" value="CobW-like"/>
    <property type="match status" value="1"/>
</dbReference>
<dbReference type="GO" id="GO:0000166">
    <property type="term" value="F:nucleotide binding"/>
    <property type="evidence" value="ECO:0007669"/>
    <property type="project" value="UniProtKB-KW"/>
</dbReference>
<dbReference type="InterPro" id="IPR051316">
    <property type="entry name" value="Zinc-reg_GTPase_activator"/>
</dbReference>
<dbReference type="RefSeq" id="WP_146992023.1">
    <property type="nucleotide sequence ID" value="NZ_VITY01000018.1"/>
</dbReference>
<dbReference type="Pfam" id="PF07683">
    <property type="entry name" value="CobW_C"/>
    <property type="match status" value="1"/>
</dbReference>
<dbReference type="Proteomes" id="UP000321304">
    <property type="component" value="Unassembled WGS sequence"/>
</dbReference>
<comment type="function">
    <text evidence="5">Zinc chaperone that directly transfers zinc cofactor to target proteins, thereby activating them. Zinc is transferred from the CXCC motif in the GTPase domain to the zinc binding site in target proteins in a process requiring GTP hydrolysis.</text>
</comment>
<dbReference type="Gene3D" id="3.30.1220.10">
    <property type="entry name" value="CobW-like, C-terminal domain"/>
    <property type="match status" value="1"/>
</dbReference>
<dbReference type="GO" id="GO:0005737">
    <property type="term" value="C:cytoplasm"/>
    <property type="evidence" value="ECO:0007669"/>
    <property type="project" value="TreeGrafter"/>
</dbReference>
<evidence type="ECO:0000256" key="3">
    <source>
        <dbReference type="ARBA" id="ARBA00023186"/>
    </source>
</evidence>
<reference evidence="8 9" key="1">
    <citation type="submission" date="2019-06" db="EMBL/GenBank/DDBJ databases">
        <title>Genomic Encyclopedia of Type Strains, Phase IV (KMG-V): Genome sequencing to study the core and pangenomes of soil and plant-associated prokaryotes.</title>
        <authorList>
            <person name="Whitman W."/>
        </authorList>
    </citation>
    <scope>NUCLEOTIDE SEQUENCE [LARGE SCALE GENOMIC DNA]</scope>
    <source>
        <strain evidence="8 9">BR 10355</strain>
    </source>
</reference>
<dbReference type="Pfam" id="PF02492">
    <property type="entry name" value="cobW"/>
    <property type="match status" value="1"/>
</dbReference>